<proteinExistence type="predicted"/>
<name>A0A396ZSQ0_APHAT</name>
<dbReference type="SUPFAM" id="SSF48403">
    <property type="entry name" value="Ankyrin repeat"/>
    <property type="match status" value="1"/>
</dbReference>
<accession>A0A396ZSQ0</accession>
<dbReference type="EMBL" id="QUTC01000380">
    <property type="protein sequence ID" value="RHY78512.1"/>
    <property type="molecule type" value="Genomic_DNA"/>
</dbReference>
<comment type="caution">
    <text evidence="2">The sequence shown here is derived from an EMBL/GenBank/DDBJ whole genome shotgun (WGS) entry which is preliminary data.</text>
</comment>
<dbReference type="Proteomes" id="UP000265716">
    <property type="component" value="Unassembled WGS sequence"/>
</dbReference>
<evidence type="ECO:0000256" key="1">
    <source>
        <dbReference type="SAM" id="MobiDB-lite"/>
    </source>
</evidence>
<evidence type="ECO:0000313" key="5">
    <source>
        <dbReference type="Proteomes" id="UP000266239"/>
    </source>
</evidence>
<dbReference type="AlphaFoldDB" id="A0A396ZSQ0"/>
<organism evidence="2 5">
    <name type="scientific">Aphanomyces astaci</name>
    <name type="common">Crayfish plague agent</name>
    <dbReference type="NCBI Taxonomy" id="112090"/>
    <lineage>
        <taxon>Eukaryota</taxon>
        <taxon>Sar</taxon>
        <taxon>Stramenopiles</taxon>
        <taxon>Oomycota</taxon>
        <taxon>Saprolegniomycetes</taxon>
        <taxon>Saprolegniales</taxon>
        <taxon>Verrucalvaceae</taxon>
        <taxon>Aphanomyces</taxon>
    </lineage>
</organism>
<dbReference type="Proteomes" id="UP000266239">
    <property type="component" value="Unassembled WGS sequence"/>
</dbReference>
<gene>
    <name evidence="2" type="ORF">DYB25_009215</name>
    <name evidence="3" type="ORF">DYB38_010456</name>
</gene>
<dbReference type="InterPro" id="IPR052050">
    <property type="entry name" value="SecEffector_AnkRepeat"/>
</dbReference>
<protein>
    <submittedName>
        <fullName evidence="2">Uncharacterized protein</fullName>
    </submittedName>
</protein>
<dbReference type="InterPro" id="IPR036770">
    <property type="entry name" value="Ankyrin_rpt-contain_sf"/>
</dbReference>
<feature type="compositionally biased region" description="Basic and acidic residues" evidence="1">
    <location>
        <begin position="726"/>
        <end position="736"/>
    </location>
</feature>
<dbReference type="PANTHER" id="PTHR46586:SF3">
    <property type="entry name" value="ANKYRIN REPEAT-CONTAINING PROTEIN"/>
    <property type="match status" value="1"/>
</dbReference>
<reference evidence="4 5" key="1">
    <citation type="submission" date="2018-08" db="EMBL/GenBank/DDBJ databases">
        <title>Aphanomyces genome sequencing and annotation.</title>
        <authorList>
            <person name="Minardi D."/>
            <person name="Oidtmann B."/>
            <person name="Van Der Giezen M."/>
            <person name="Studholme D.J."/>
        </authorList>
    </citation>
    <scope>NUCLEOTIDE SEQUENCE [LARGE SCALE GENOMIC DNA]</scope>
    <source>
        <strain evidence="3 4">SA</strain>
        <strain evidence="2 5">Yx</strain>
    </source>
</reference>
<dbReference type="EMBL" id="QUTA01013280">
    <property type="protein sequence ID" value="RHX96626.1"/>
    <property type="molecule type" value="Genomic_DNA"/>
</dbReference>
<evidence type="ECO:0000313" key="4">
    <source>
        <dbReference type="Proteomes" id="UP000265716"/>
    </source>
</evidence>
<feature type="region of interest" description="Disordered" evidence="1">
    <location>
        <begin position="716"/>
        <end position="736"/>
    </location>
</feature>
<evidence type="ECO:0000313" key="3">
    <source>
        <dbReference type="EMBL" id="RHY78512.1"/>
    </source>
</evidence>
<sequence length="736" mass="82138">MAVSVVQAALTTDVLVTICSFQPGAREDILLAHLWPDDVEDQCATVFFKGFCIELTSALTPWLSANGLHRMPELFIAIPTLPRAVLVYAVYNDRVDIMTFLVQDQNLLTDLFASCGVLLNVALAGGHVSMVRYLRQAGYNPPSRTSVIKTATYALRLDVLDALDYKVEATKVFQSDPWFYDVAISQGRRDVFAYFAGTMDTSILGNVMSLAASVGHLDLAKFLHSHVTMSELSPRKSCALTCLQNTLEGACFDEFVWLWGVWAPFLSAKDKESCLAKAWKCWINWDVMACIASRMQEDGNLHGIQSCLLTYEWQFGSSYDEEMVPMLEFVDKWGGDHLEARFGALENTVAHAPSALVLHLLAKWLPPMTPAARRQANYDCLRAAVSRMDCCLEVVEWLVPFVNPALVPRVFLQSPIVKRACERDDIDTVRFVDSFSGLKLSSTFAIAVESRALSVLAYVVAKDEFAVAKQVLEQAFHADWTDGFLLLFQRWVALPSTTNLDIERVVRQHGGGGVMTPTLLLGIVHTISKHPTLNLPHFIHTNNLHFRQALLHHDMWTGSSDAFKELLHVWLSGGATTFLLSKDQHAVLTECVVKALVDRSHDHLCLIIAANRGHAREEWVALATRLHGGYTELFNVLYFAWLPQCTDMMRTQRVHHEWLAQALATGGGGVVDTITRSGFYYAAPRVLQAPVHQPWTGTVRPALLIPLKREHDEFAAATGRKRGRQRFGDSKNGKDN</sequence>
<dbReference type="PANTHER" id="PTHR46586">
    <property type="entry name" value="ANKYRIN REPEAT-CONTAINING PROTEIN"/>
    <property type="match status" value="1"/>
</dbReference>
<evidence type="ECO:0000313" key="2">
    <source>
        <dbReference type="EMBL" id="RHX96626.1"/>
    </source>
</evidence>